<protein>
    <recommendedName>
        <fullName evidence="8">BZIP domain-containing protein</fullName>
    </recommendedName>
</protein>
<feature type="coiled-coil region" evidence="6">
    <location>
        <begin position="113"/>
        <end position="168"/>
    </location>
</feature>
<sequence>MGMPQSSLPCMSPWPATPLATNQALRPAPYASLSPVLPPNTALPLSNTPNVKKEVPESLMDLTREDLLKFSSTQYEDFVKDVSLKRSLTTDERREVKRQRRLIKNREYAQTSRNKKKEQVGNMESQLEALAKENTDLKTENASIATRLKEVEEDNKRLNLENLTLKEKLSLLDAGQAAPAPSLASPRPEAAFPAITESASTHSVSSSDEVPSSDESSVDTDAPFLPPPSPPHQAAFNQDFFTEAFLNDDYFSPEPWANPKLTLYVVLFCFAIFLPPVFFAGTPAGVSLPAAPVPGFLPQYVPLASSSSPTSLRLLSLPPDVPGLAEEIQNETSCRVPEAWLLPRRIVTMDDVIFEESTTFSKPISKVTNKSIQVDNPEGRVESYFETYSNPVSTQEPPFFRSLQSTPTN</sequence>
<dbReference type="EMBL" id="GIBP01003302">
    <property type="protein sequence ID" value="NDV32271.1"/>
    <property type="molecule type" value="Transcribed_RNA"/>
</dbReference>
<dbReference type="PANTHER" id="PTHR46164:SF3">
    <property type="entry name" value="ATF6, ISOFORM C"/>
    <property type="match status" value="1"/>
</dbReference>
<keyword evidence="3" id="KW-0238">DNA-binding</keyword>
<dbReference type="PROSITE" id="PS50217">
    <property type="entry name" value="BZIP"/>
    <property type="match status" value="1"/>
</dbReference>
<keyword evidence="6" id="KW-0175">Coiled coil</keyword>
<evidence type="ECO:0000256" key="2">
    <source>
        <dbReference type="ARBA" id="ARBA00023015"/>
    </source>
</evidence>
<dbReference type="InterPro" id="IPR051882">
    <property type="entry name" value="ATF_bZIP_TF"/>
</dbReference>
<feature type="domain" description="BZIP" evidence="8">
    <location>
        <begin position="95"/>
        <end position="158"/>
    </location>
</feature>
<dbReference type="InterPro" id="IPR004827">
    <property type="entry name" value="bZIP"/>
</dbReference>
<dbReference type="Gene3D" id="1.20.5.170">
    <property type="match status" value="1"/>
</dbReference>
<reference evidence="9" key="1">
    <citation type="journal article" date="2020" name="J. Eukaryot. Microbiol.">
        <title>De novo Sequencing, Assembly and Annotation of the Transcriptome for the Free-Living Testate Amoeba Arcella intermedia.</title>
        <authorList>
            <person name="Ribeiro G.M."/>
            <person name="Porfirio-Sousa A.L."/>
            <person name="Maurer-Alcala X.X."/>
            <person name="Katz L.A."/>
            <person name="Lahr D.J.G."/>
        </authorList>
    </citation>
    <scope>NUCLEOTIDE SEQUENCE</scope>
</reference>
<feature type="region of interest" description="Disordered" evidence="7">
    <location>
        <begin position="197"/>
        <end position="229"/>
    </location>
</feature>
<name>A0A6B2L5R6_9EUKA</name>
<evidence type="ECO:0000256" key="7">
    <source>
        <dbReference type="SAM" id="MobiDB-lite"/>
    </source>
</evidence>
<keyword evidence="2" id="KW-0805">Transcription regulation</keyword>
<comment type="subcellular location">
    <subcellularLocation>
        <location evidence="1">Membrane</location>
        <topology evidence="1">Single-pass membrane protein</topology>
    </subcellularLocation>
</comment>
<evidence type="ECO:0000256" key="3">
    <source>
        <dbReference type="ARBA" id="ARBA00023125"/>
    </source>
</evidence>
<keyword evidence="5" id="KW-0539">Nucleus</keyword>
<dbReference type="GO" id="GO:0016020">
    <property type="term" value="C:membrane"/>
    <property type="evidence" value="ECO:0007669"/>
    <property type="project" value="UniProtKB-SubCell"/>
</dbReference>
<proteinExistence type="predicted"/>
<accession>A0A6B2L5R6</accession>
<dbReference type="AlphaFoldDB" id="A0A6B2L5R6"/>
<dbReference type="PANTHER" id="PTHR46164">
    <property type="entry name" value="ATF6, ISOFORM C"/>
    <property type="match status" value="1"/>
</dbReference>
<evidence type="ECO:0000256" key="1">
    <source>
        <dbReference type="ARBA" id="ARBA00004167"/>
    </source>
</evidence>
<dbReference type="GO" id="GO:0000981">
    <property type="term" value="F:DNA-binding transcription factor activity, RNA polymerase II-specific"/>
    <property type="evidence" value="ECO:0007669"/>
    <property type="project" value="TreeGrafter"/>
</dbReference>
<dbReference type="InterPro" id="IPR004826">
    <property type="entry name" value="bZIP_Maf"/>
</dbReference>
<organism evidence="9">
    <name type="scientific">Arcella intermedia</name>
    <dbReference type="NCBI Taxonomy" id="1963864"/>
    <lineage>
        <taxon>Eukaryota</taxon>
        <taxon>Amoebozoa</taxon>
        <taxon>Tubulinea</taxon>
        <taxon>Elardia</taxon>
        <taxon>Arcellinida</taxon>
        <taxon>Sphaerothecina</taxon>
        <taxon>Arcellidae</taxon>
        <taxon>Arcella</taxon>
    </lineage>
</organism>
<evidence type="ECO:0000259" key="8">
    <source>
        <dbReference type="PROSITE" id="PS50217"/>
    </source>
</evidence>
<dbReference type="GO" id="GO:0000978">
    <property type="term" value="F:RNA polymerase II cis-regulatory region sequence-specific DNA binding"/>
    <property type="evidence" value="ECO:0007669"/>
    <property type="project" value="TreeGrafter"/>
</dbReference>
<feature type="compositionally biased region" description="Low complexity" evidence="7">
    <location>
        <begin position="197"/>
        <end position="215"/>
    </location>
</feature>
<keyword evidence="4" id="KW-0804">Transcription</keyword>
<evidence type="ECO:0000313" key="9">
    <source>
        <dbReference type="EMBL" id="NDV32271.1"/>
    </source>
</evidence>
<evidence type="ECO:0000256" key="5">
    <source>
        <dbReference type="ARBA" id="ARBA00023242"/>
    </source>
</evidence>
<dbReference type="GO" id="GO:0005634">
    <property type="term" value="C:nucleus"/>
    <property type="evidence" value="ECO:0007669"/>
    <property type="project" value="TreeGrafter"/>
</dbReference>
<dbReference type="Pfam" id="PF03131">
    <property type="entry name" value="bZIP_Maf"/>
    <property type="match status" value="1"/>
</dbReference>
<dbReference type="SUPFAM" id="SSF57959">
    <property type="entry name" value="Leucine zipper domain"/>
    <property type="match status" value="1"/>
</dbReference>
<dbReference type="SMART" id="SM00338">
    <property type="entry name" value="BRLZ"/>
    <property type="match status" value="1"/>
</dbReference>
<evidence type="ECO:0000256" key="4">
    <source>
        <dbReference type="ARBA" id="ARBA00023163"/>
    </source>
</evidence>
<dbReference type="GO" id="GO:0030968">
    <property type="term" value="P:endoplasmic reticulum unfolded protein response"/>
    <property type="evidence" value="ECO:0007669"/>
    <property type="project" value="TreeGrafter"/>
</dbReference>
<feature type="region of interest" description="Disordered" evidence="7">
    <location>
        <begin position="390"/>
        <end position="409"/>
    </location>
</feature>
<dbReference type="InterPro" id="IPR046347">
    <property type="entry name" value="bZIP_sf"/>
</dbReference>
<evidence type="ECO:0000256" key="6">
    <source>
        <dbReference type="SAM" id="Coils"/>
    </source>
</evidence>